<evidence type="ECO:0000256" key="6">
    <source>
        <dbReference type="ARBA" id="ARBA00023139"/>
    </source>
</evidence>
<keyword evidence="4" id="KW-0732">Signal</keyword>
<gene>
    <name evidence="10" type="ORF">WMW72_12515</name>
</gene>
<evidence type="ECO:0000256" key="2">
    <source>
        <dbReference type="ARBA" id="ARBA00007886"/>
    </source>
</evidence>
<dbReference type="Pfam" id="PF05504">
    <property type="entry name" value="Spore_GerAC"/>
    <property type="match status" value="1"/>
</dbReference>
<dbReference type="Gene3D" id="6.20.190.10">
    <property type="entry name" value="Nutrient germinant receptor protein C, domain 1"/>
    <property type="match status" value="1"/>
</dbReference>
<comment type="similarity">
    <text evidence="2">Belongs to the GerABKC lipoprotein family.</text>
</comment>
<dbReference type="EMBL" id="JBBPCC010000007">
    <property type="protein sequence ID" value="MEK8128729.1"/>
    <property type="molecule type" value="Genomic_DNA"/>
</dbReference>
<keyword evidence="3" id="KW-0309">Germination</keyword>
<evidence type="ECO:0000259" key="8">
    <source>
        <dbReference type="Pfam" id="PF05504"/>
    </source>
</evidence>
<accession>A0ABU9DIX2</accession>
<keyword evidence="5" id="KW-0472">Membrane</keyword>
<evidence type="ECO:0000259" key="9">
    <source>
        <dbReference type="Pfam" id="PF25198"/>
    </source>
</evidence>
<evidence type="ECO:0000313" key="11">
    <source>
        <dbReference type="Proteomes" id="UP001469365"/>
    </source>
</evidence>
<evidence type="ECO:0000256" key="3">
    <source>
        <dbReference type="ARBA" id="ARBA00022544"/>
    </source>
</evidence>
<proteinExistence type="inferred from homology"/>
<dbReference type="PANTHER" id="PTHR35789">
    <property type="entry name" value="SPORE GERMINATION PROTEIN B3"/>
    <property type="match status" value="1"/>
</dbReference>
<dbReference type="PROSITE" id="PS51257">
    <property type="entry name" value="PROKAR_LIPOPROTEIN"/>
    <property type="match status" value="1"/>
</dbReference>
<dbReference type="PANTHER" id="PTHR35789:SF1">
    <property type="entry name" value="SPORE GERMINATION PROTEIN B3"/>
    <property type="match status" value="1"/>
</dbReference>
<organism evidence="10 11">
    <name type="scientific">Paenibacillus filicis</name>
    <dbReference type="NCBI Taxonomy" id="669464"/>
    <lineage>
        <taxon>Bacteria</taxon>
        <taxon>Bacillati</taxon>
        <taxon>Bacillota</taxon>
        <taxon>Bacilli</taxon>
        <taxon>Bacillales</taxon>
        <taxon>Paenibacillaceae</taxon>
        <taxon>Paenibacillus</taxon>
    </lineage>
</organism>
<comment type="caution">
    <text evidence="10">The sequence shown here is derived from an EMBL/GenBank/DDBJ whole genome shotgun (WGS) entry which is preliminary data.</text>
</comment>
<dbReference type="InterPro" id="IPR057336">
    <property type="entry name" value="GerAC_N"/>
</dbReference>
<dbReference type="NCBIfam" id="TIGR02887">
    <property type="entry name" value="spore_ger_x_C"/>
    <property type="match status" value="1"/>
</dbReference>
<feature type="domain" description="Spore germination protein N-terminal" evidence="9">
    <location>
        <begin position="23"/>
        <end position="197"/>
    </location>
</feature>
<comment type="subcellular location">
    <subcellularLocation>
        <location evidence="1">Membrane</location>
        <topology evidence="1">Lipid-anchor</topology>
    </subcellularLocation>
</comment>
<evidence type="ECO:0000256" key="7">
    <source>
        <dbReference type="ARBA" id="ARBA00023288"/>
    </source>
</evidence>
<keyword evidence="7" id="KW-0449">Lipoprotein</keyword>
<dbReference type="InterPro" id="IPR046953">
    <property type="entry name" value="Spore_GerAC-like_C"/>
</dbReference>
<name>A0ABU9DIX2_9BACL</name>
<reference evidence="10 11" key="1">
    <citation type="submission" date="2024-04" db="EMBL/GenBank/DDBJ databases">
        <title>draft genome sequnece of Paenibacillus filicis.</title>
        <authorList>
            <person name="Kim D.-U."/>
        </authorList>
    </citation>
    <scope>NUCLEOTIDE SEQUENCE [LARGE SCALE GENOMIC DNA]</scope>
    <source>
        <strain evidence="10 11">KACC14197</strain>
    </source>
</reference>
<dbReference type="Pfam" id="PF25198">
    <property type="entry name" value="Spore_GerAC_N"/>
    <property type="match status" value="1"/>
</dbReference>
<dbReference type="Proteomes" id="UP001469365">
    <property type="component" value="Unassembled WGS sequence"/>
</dbReference>
<evidence type="ECO:0000313" key="10">
    <source>
        <dbReference type="EMBL" id="MEK8128729.1"/>
    </source>
</evidence>
<evidence type="ECO:0000256" key="1">
    <source>
        <dbReference type="ARBA" id="ARBA00004635"/>
    </source>
</evidence>
<dbReference type="InterPro" id="IPR038501">
    <property type="entry name" value="Spore_GerAC_C_sf"/>
</dbReference>
<dbReference type="RefSeq" id="WP_341415818.1">
    <property type="nucleotide sequence ID" value="NZ_JBBPCC010000007.1"/>
</dbReference>
<dbReference type="InterPro" id="IPR008844">
    <property type="entry name" value="Spore_GerAC-like"/>
</dbReference>
<keyword evidence="11" id="KW-1185">Reference proteome</keyword>
<protein>
    <submittedName>
        <fullName evidence="10">Ger(X)C family spore germination protein</fullName>
    </submittedName>
</protein>
<feature type="domain" description="Spore germination GerAC-like C-terminal" evidence="8">
    <location>
        <begin position="221"/>
        <end position="385"/>
    </location>
</feature>
<evidence type="ECO:0000256" key="5">
    <source>
        <dbReference type="ARBA" id="ARBA00023136"/>
    </source>
</evidence>
<keyword evidence="6" id="KW-0564">Palmitate</keyword>
<evidence type="ECO:0000256" key="4">
    <source>
        <dbReference type="ARBA" id="ARBA00022729"/>
    </source>
</evidence>
<sequence>MQRIRIGMVAGVLLVTLLTGCWNRRELNELGILSGAAIDKIGNQYQVSAQVVIPDQVSSRSKGGKAPVTLYKASAPTLFEAFRNLTTTSPRKIYTAQIQVLILGESVAQEGVAKVLDLLVRNPETRMNYAVFVAKKTSAESILKVLTPLEKIPADSLYNSLETSSKVWAPITKVTVDILIDHMTGKGIHPVLPGVTIIYDAKENPSGDETKTDYPEKPQLSGLAIFKKDKLVGWLGPNEGKGYNYITNKVKTTVGNLKCSDGNLLALEIISSHTDLKCRLVNGKPVIEVQVETEANVGEVTCSMDVTSPLVIEELEKKGAEKANELMKHTVEVMQKQYKTDIFGFGQAIYKTYPELWKRLEDDWDERFADLKVVYKTKLHIRNTGMTSNSLENIMKEK</sequence>
<dbReference type="Gene3D" id="3.30.300.210">
    <property type="entry name" value="Nutrient germinant receptor protein C, domain 3"/>
    <property type="match status" value="1"/>
</dbReference>